<dbReference type="EMBL" id="JAFBEC010000006">
    <property type="protein sequence ID" value="MBM7633278.1"/>
    <property type="molecule type" value="Genomic_DNA"/>
</dbReference>
<comment type="caution">
    <text evidence="1">The sequence shown here is derived from an EMBL/GenBank/DDBJ whole genome shotgun (WGS) entry which is preliminary data.</text>
</comment>
<accession>A0ABS2PCZ4</accession>
<evidence type="ECO:0000313" key="1">
    <source>
        <dbReference type="EMBL" id="MBM7633278.1"/>
    </source>
</evidence>
<organism evidence="1 2">
    <name type="scientific">Geomicrobium sediminis</name>
    <dbReference type="NCBI Taxonomy" id="1347788"/>
    <lineage>
        <taxon>Bacteria</taxon>
        <taxon>Bacillati</taxon>
        <taxon>Bacillota</taxon>
        <taxon>Bacilli</taxon>
        <taxon>Bacillales</taxon>
        <taxon>Geomicrobium</taxon>
    </lineage>
</organism>
<keyword evidence="2" id="KW-1185">Reference proteome</keyword>
<protein>
    <submittedName>
        <fullName evidence="1">Uncharacterized protein</fullName>
    </submittedName>
</protein>
<sequence length="69" mass="7472">MKIVTVSFLTSYLALSSVTPNQYEEGTHTATESNAPEGIVETIDESGKVIDSKEVSDTVQRVNLDSLLL</sequence>
<name>A0ABS2PCZ4_9BACL</name>
<reference evidence="1 2" key="1">
    <citation type="submission" date="2021-01" db="EMBL/GenBank/DDBJ databases">
        <title>Genomic Encyclopedia of Type Strains, Phase IV (KMG-IV): sequencing the most valuable type-strain genomes for metagenomic binning, comparative biology and taxonomic classification.</title>
        <authorList>
            <person name="Goeker M."/>
        </authorList>
    </citation>
    <scope>NUCLEOTIDE SEQUENCE [LARGE SCALE GENOMIC DNA]</scope>
    <source>
        <strain evidence="1 2">DSM 25540</strain>
    </source>
</reference>
<evidence type="ECO:0000313" key="2">
    <source>
        <dbReference type="Proteomes" id="UP000741863"/>
    </source>
</evidence>
<gene>
    <name evidence="1" type="ORF">JOD17_002372</name>
</gene>
<proteinExistence type="predicted"/>
<dbReference type="RefSeq" id="WP_042418037.1">
    <property type="nucleotide sequence ID" value="NZ_JAFBEC010000006.1"/>
</dbReference>
<dbReference type="Proteomes" id="UP000741863">
    <property type="component" value="Unassembled WGS sequence"/>
</dbReference>